<dbReference type="RefSeq" id="WP_107894779.1">
    <property type="nucleotide sequence ID" value="NZ_PYWM01000005.1"/>
</dbReference>
<gene>
    <name evidence="2" type="ORF">FC756_03845</name>
</gene>
<keyword evidence="1" id="KW-0472">Membrane</keyword>
<accession>A0A4V6X6B5</accession>
<organism evidence="2 3">
    <name type="scientific">Lysinibacillus mangiferihumi</name>
    <dbReference type="NCBI Taxonomy" id="1130819"/>
    <lineage>
        <taxon>Bacteria</taxon>
        <taxon>Bacillati</taxon>
        <taxon>Bacillota</taxon>
        <taxon>Bacilli</taxon>
        <taxon>Bacillales</taxon>
        <taxon>Bacillaceae</taxon>
        <taxon>Lysinibacillus</taxon>
    </lineage>
</organism>
<feature type="transmembrane region" description="Helical" evidence="1">
    <location>
        <begin position="6"/>
        <end position="31"/>
    </location>
</feature>
<evidence type="ECO:0000256" key="1">
    <source>
        <dbReference type="SAM" id="Phobius"/>
    </source>
</evidence>
<feature type="transmembrane region" description="Helical" evidence="1">
    <location>
        <begin position="60"/>
        <end position="82"/>
    </location>
</feature>
<proteinExistence type="predicted"/>
<sequence length="184" mass="21495">MFFTDVFYFLLYIILMIIIHEFGHVIAMLLIGGKIKGFEFSFSSVKGKFQYPKKMNIPKFLFFTLNGVLFQLLVSLIVIITWKSTSLSIFSIFYLCVIAINFVPLSITDGSFVYKMYPALKLKVLLWSIAILLIIISSIGIVVLWESSFYFKWIMIIVYLLLLTMTLRRIGYLYLEDKKIDHHI</sequence>
<feature type="transmembrane region" description="Helical" evidence="1">
    <location>
        <begin position="88"/>
        <end position="112"/>
    </location>
</feature>
<comment type="caution">
    <text evidence="2">The sequence shown here is derived from an EMBL/GenBank/DDBJ whole genome shotgun (WGS) entry which is preliminary data.</text>
</comment>
<keyword evidence="1" id="KW-1133">Transmembrane helix</keyword>
<evidence type="ECO:0000313" key="2">
    <source>
        <dbReference type="EMBL" id="TKI71933.1"/>
    </source>
</evidence>
<keyword evidence="3" id="KW-1185">Reference proteome</keyword>
<dbReference type="Proteomes" id="UP000308744">
    <property type="component" value="Unassembled WGS sequence"/>
</dbReference>
<feature type="transmembrane region" description="Helical" evidence="1">
    <location>
        <begin position="124"/>
        <end position="145"/>
    </location>
</feature>
<evidence type="ECO:0000313" key="3">
    <source>
        <dbReference type="Proteomes" id="UP000308744"/>
    </source>
</evidence>
<name>A0A4V6X6B5_9BACI</name>
<dbReference type="AlphaFoldDB" id="A0A4V6X6B5"/>
<protein>
    <recommendedName>
        <fullName evidence="4">Peptidase M50 domain-containing protein</fullName>
    </recommendedName>
</protein>
<dbReference type="EMBL" id="SZPU01000012">
    <property type="protein sequence ID" value="TKI71933.1"/>
    <property type="molecule type" value="Genomic_DNA"/>
</dbReference>
<evidence type="ECO:0008006" key="4">
    <source>
        <dbReference type="Google" id="ProtNLM"/>
    </source>
</evidence>
<reference evidence="2 3" key="1">
    <citation type="submission" date="2019-04" db="EMBL/GenBank/DDBJ databases">
        <title>Lysinibacillus genome sequencing.</title>
        <authorList>
            <person name="Dunlap C."/>
        </authorList>
    </citation>
    <scope>NUCLEOTIDE SEQUENCE [LARGE SCALE GENOMIC DNA]</scope>
    <source>
        <strain evidence="2 3">CCTCC AB 2010389</strain>
    </source>
</reference>
<keyword evidence="1" id="KW-0812">Transmembrane</keyword>
<feature type="transmembrane region" description="Helical" evidence="1">
    <location>
        <begin position="151"/>
        <end position="175"/>
    </location>
</feature>